<gene>
    <name evidence="5" type="primary">URH1</name>
    <name evidence="5" type="ORF">LHYA1_G003063</name>
</gene>
<evidence type="ECO:0000256" key="1">
    <source>
        <dbReference type="ARBA" id="ARBA00009176"/>
    </source>
</evidence>
<keyword evidence="3" id="KW-0326">Glycosidase</keyword>
<dbReference type="InterPro" id="IPR001910">
    <property type="entry name" value="Inosine/uridine_hydrolase_dom"/>
</dbReference>
<feature type="domain" description="Inosine/uridine-preferring nucleoside hydrolase" evidence="4">
    <location>
        <begin position="9"/>
        <end position="366"/>
    </location>
</feature>
<comment type="similarity">
    <text evidence="1">Belongs to the IUNH family.</text>
</comment>
<dbReference type="CDD" id="cd02651">
    <property type="entry name" value="nuc_hydro_IU_UC_XIUA"/>
    <property type="match status" value="1"/>
</dbReference>
<evidence type="ECO:0000259" key="4">
    <source>
        <dbReference type="Pfam" id="PF01156"/>
    </source>
</evidence>
<dbReference type="Gene3D" id="3.90.245.10">
    <property type="entry name" value="Ribonucleoside hydrolase-like"/>
    <property type="match status" value="1"/>
</dbReference>
<proteinExistence type="inferred from homology"/>
<evidence type="ECO:0000313" key="6">
    <source>
        <dbReference type="Proteomes" id="UP000431533"/>
    </source>
</evidence>
<dbReference type="EMBL" id="QGMH01000040">
    <property type="protein sequence ID" value="TVY27879.1"/>
    <property type="molecule type" value="Genomic_DNA"/>
</dbReference>
<dbReference type="InterPro" id="IPR036452">
    <property type="entry name" value="Ribo_hydro-like"/>
</dbReference>
<dbReference type="PANTHER" id="PTHR12304:SF4">
    <property type="entry name" value="URIDINE NUCLEOSIDASE"/>
    <property type="match status" value="1"/>
</dbReference>
<accession>A0A8H8TZ41</accession>
<keyword evidence="2" id="KW-0378">Hydrolase</keyword>
<reference evidence="5 6" key="1">
    <citation type="submission" date="2018-05" db="EMBL/GenBank/DDBJ databases">
        <title>Genome sequencing and assembly of the regulated plant pathogen Lachnellula willkommii and related sister species for the development of diagnostic species identification markers.</title>
        <authorList>
            <person name="Giroux E."/>
            <person name="Bilodeau G."/>
        </authorList>
    </citation>
    <scope>NUCLEOTIDE SEQUENCE [LARGE SCALE GENOMIC DNA]</scope>
    <source>
        <strain evidence="5 6">CBS 185.66</strain>
    </source>
</reference>
<dbReference type="InterPro" id="IPR023186">
    <property type="entry name" value="IUNH"/>
</dbReference>
<comment type="caution">
    <text evidence="5">The sequence shown here is derived from an EMBL/GenBank/DDBJ whole genome shotgun (WGS) entry which is preliminary data.</text>
</comment>
<evidence type="ECO:0000256" key="3">
    <source>
        <dbReference type="ARBA" id="ARBA00023295"/>
    </source>
</evidence>
<evidence type="ECO:0000313" key="5">
    <source>
        <dbReference type="EMBL" id="TVY27879.1"/>
    </source>
</evidence>
<sequence length="475" mass="50721">MESNFKIPIWLDCDPGHDDAFAILLSAHHPHLKLLGLSTVHGNSSLPHTTHNALSLLAAIGTPNIPVYSGASESLTRSAVHAPAIHGESGLDGTSLLPAPLAQPINEPAVQAMAKALLSTPPQTAWLVATGALTNIALLFSSHPELASHIKGLSIMGGAIGDGFTSAPMGRVGGEETARIGNWSAWAEFNILVDPEAASQLFSNPVLSKKTTLIPLDVTHLCLATPDVQNLLLWGKDGVKNGNEGKTTLRRMLSDLLIFFANTYAEVFGITAGPPLHDPLAVAAVFDGIVGVEIPFYDFKSTGTGVEDGLGSGVGGEKRRRERYEVKIVTEGSHDDALKGAQTGRSIRGEDGLKIPRGLDIGRFWQVLEECLERADEVNAANRTSYTEGTSLTALLVPIEENVPGFLVVDNVLKAVIKHEMKAIGLSYHKLEYNWGIRSIGVMLSPAAYLSECKHPQLDLGPLWRSTTAWVTAVN</sequence>
<protein>
    <submittedName>
        <fullName evidence="5">Uridine nucleosidase</fullName>
    </submittedName>
</protein>
<dbReference type="SUPFAM" id="SSF53590">
    <property type="entry name" value="Nucleoside hydrolase"/>
    <property type="match status" value="1"/>
</dbReference>
<dbReference type="AlphaFoldDB" id="A0A8H8TZ41"/>
<dbReference type="OrthoDB" id="432381at2759"/>
<keyword evidence="6" id="KW-1185">Reference proteome</keyword>
<dbReference type="PANTHER" id="PTHR12304">
    <property type="entry name" value="INOSINE-URIDINE PREFERRING NUCLEOSIDE HYDROLASE"/>
    <property type="match status" value="1"/>
</dbReference>
<dbReference type="GeneID" id="41983261"/>
<dbReference type="RefSeq" id="XP_031006667.1">
    <property type="nucleotide sequence ID" value="XM_031148037.1"/>
</dbReference>
<dbReference type="Proteomes" id="UP000431533">
    <property type="component" value="Unassembled WGS sequence"/>
</dbReference>
<name>A0A8H8TZ41_9HELO</name>
<organism evidence="5 6">
    <name type="scientific">Lachnellula hyalina</name>
    <dbReference type="NCBI Taxonomy" id="1316788"/>
    <lineage>
        <taxon>Eukaryota</taxon>
        <taxon>Fungi</taxon>
        <taxon>Dikarya</taxon>
        <taxon>Ascomycota</taxon>
        <taxon>Pezizomycotina</taxon>
        <taxon>Leotiomycetes</taxon>
        <taxon>Helotiales</taxon>
        <taxon>Lachnaceae</taxon>
        <taxon>Lachnellula</taxon>
    </lineage>
</organism>
<dbReference type="GO" id="GO:0008477">
    <property type="term" value="F:purine nucleosidase activity"/>
    <property type="evidence" value="ECO:0007669"/>
    <property type="project" value="TreeGrafter"/>
</dbReference>
<dbReference type="GO" id="GO:0005829">
    <property type="term" value="C:cytosol"/>
    <property type="evidence" value="ECO:0007669"/>
    <property type="project" value="TreeGrafter"/>
</dbReference>
<dbReference type="Pfam" id="PF01156">
    <property type="entry name" value="IU_nuc_hydro"/>
    <property type="match status" value="1"/>
</dbReference>
<dbReference type="GO" id="GO:0006152">
    <property type="term" value="P:purine nucleoside catabolic process"/>
    <property type="evidence" value="ECO:0007669"/>
    <property type="project" value="TreeGrafter"/>
</dbReference>
<evidence type="ECO:0000256" key="2">
    <source>
        <dbReference type="ARBA" id="ARBA00022801"/>
    </source>
</evidence>